<proteinExistence type="predicted"/>
<evidence type="ECO:0000256" key="1">
    <source>
        <dbReference type="SAM" id="MobiDB-lite"/>
    </source>
</evidence>
<reference evidence="2" key="2">
    <citation type="submission" date="2023-05" db="EMBL/GenBank/DDBJ databases">
        <authorList>
            <consortium name="Lawrence Berkeley National Laboratory"/>
            <person name="Steindorff A."/>
            <person name="Hensen N."/>
            <person name="Bonometti L."/>
            <person name="Westerberg I."/>
            <person name="Brannstrom I.O."/>
            <person name="Guillou S."/>
            <person name="Cros-Aarteil S."/>
            <person name="Calhoun S."/>
            <person name="Haridas S."/>
            <person name="Kuo A."/>
            <person name="Mondo S."/>
            <person name="Pangilinan J."/>
            <person name="Riley R."/>
            <person name="Labutti K."/>
            <person name="Andreopoulos B."/>
            <person name="Lipzen A."/>
            <person name="Chen C."/>
            <person name="Yanf M."/>
            <person name="Daum C."/>
            <person name="Ng V."/>
            <person name="Clum A."/>
            <person name="Ohm R."/>
            <person name="Martin F."/>
            <person name="Silar P."/>
            <person name="Natvig D."/>
            <person name="Lalanne C."/>
            <person name="Gautier V."/>
            <person name="Ament-Velasquez S.L."/>
            <person name="Kruys A."/>
            <person name="Hutchinson M.I."/>
            <person name="Powell A.J."/>
            <person name="Barry K."/>
            <person name="Miller A.N."/>
            <person name="Grigoriev I.V."/>
            <person name="Debuchy R."/>
            <person name="Gladieux P."/>
            <person name="Thoren M.H."/>
            <person name="Johannesson H."/>
        </authorList>
    </citation>
    <scope>NUCLEOTIDE SEQUENCE</scope>
    <source>
        <strain evidence="2">CBS 990.96</strain>
    </source>
</reference>
<reference evidence="2" key="1">
    <citation type="journal article" date="2023" name="Mol. Phylogenet. Evol.">
        <title>Genome-scale phylogeny and comparative genomics of the fungal order Sordariales.</title>
        <authorList>
            <person name="Hensen N."/>
            <person name="Bonometti L."/>
            <person name="Westerberg I."/>
            <person name="Brannstrom I.O."/>
            <person name="Guillou S."/>
            <person name="Cros-Aarteil S."/>
            <person name="Calhoun S."/>
            <person name="Haridas S."/>
            <person name="Kuo A."/>
            <person name="Mondo S."/>
            <person name="Pangilinan J."/>
            <person name="Riley R."/>
            <person name="LaButti K."/>
            <person name="Andreopoulos B."/>
            <person name="Lipzen A."/>
            <person name="Chen C."/>
            <person name="Yan M."/>
            <person name="Daum C."/>
            <person name="Ng V."/>
            <person name="Clum A."/>
            <person name="Steindorff A."/>
            <person name="Ohm R.A."/>
            <person name="Martin F."/>
            <person name="Silar P."/>
            <person name="Natvig D.O."/>
            <person name="Lalanne C."/>
            <person name="Gautier V."/>
            <person name="Ament-Velasquez S.L."/>
            <person name="Kruys A."/>
            <person name="Hutchinson M.I."/>
            <person name="Powell A.J."/>
            <person name="Barry K."/>
            <person name="Miller A.N."/>
            <person name="Grigoriev I.V."/>
            <person name="Debuchy R."/>
            <person name="Gladieux P."/>
            <person name="Hiltunen Thoren M."/>
            <person name="Johannesson H."/>
        </authorList>
    </citation>
    <scope>NUCLEOTIDE SEQUENCE</scope>
    <source>
        <strain evidence="2">CBS 990.96</strain>
    </source>
</reference>
<feature type="region of interest" description="Disordered" evidence="1">
    <location>
        <begin position="356"/>
        <end position="450"/>
    </location>
</feature>
<evidence type="ECO:0000313" key="3">
    <source>
        <dbReference type="Proteomes" id="UP001301958"/>
    </source>
</evidence>
<comment type="caution">
    <text evidence="2">The sequence shown here is derived from an EMBL/GenBank/DDBJ whole genome shotgun (WGS) entry which is preliminary data.</text>
</comment>
<feature type="compositionally biased region" description="Polar residues" evidence="1">
    <location>
        <begin position="358"/>
        <end position="379"/>
    </location>
</feature>
<dbReference type="Proteomes" id="UP001301958">
    <property type="component" value="Unassembled WGS sequence"/>
</dbReference>
<evidence type="ECO:0008006" key="4">
    <source>
        <dbReference type="Google" id="ProtNLM"/>
    </source>
</evidence>
<dbReference type="EMBL" id="MU865541">
    <property type="protein sequence ID" value="KAK4221499.1"/>
    <property type="molecule type" value="Genomic_DNA"/>
</dbReference>
<gene>
    <name evidence="2" type="ORF">QBC38DRAFT_449124</name>
</gene>
<accession>A0AAN7BF23</accession>
<keyword evidence="3" id="KW-1185">Reference proteome</keyword>
<feature type="compositionally biased region" description="Polar residues" evidence="1">
    <location>
        <begin position="389"/>
        <end position="412"/>
    </location>
</feature>
<protein>
    <recommendedName>
        <fullName evidence="4">Heterokaryon incompatibility domain-containing protein</fullName>
    </recommendedName>
</protein>
<name>A0AAN7BF23_9PEZI</name>
<evidence type="ECO:0000313" key="2">
    <source>
        <dbReference type="EMBL" id="KAK4221499.1"/>
    </source>
</evidence>
<sequence>MPIPLASTFLSSGWMRRLWTLQEAYVTRQLALAFEEGETGSLERLWSPLDEREEVSKPEAFDLFMTAMIRKKIFQNLINDVRRLHKGTPQPAVRAEPLGVVGEEGNIEEVQTVNRDGAANLHWRLLIANAWSSARYRDVGKVETETFALASMLNITLDGDHEDPPDYRDMRQDDKRRRKGRQELMKDFLSKIERHAIAPGMIFLPGERLSLKGFGWAPMKFPSEIALLVHVYTPSDQAVIEQAETRTGHKVVDRKHWKSSEKPNFESLDENTLQMTLDSITSTTMLCCKIIWRLGISHVSLHHNPSEENGHMRSVLAKYGAFDGQIIAETVNDQQYWCVDGYEDDDELLRVVDDRSVAGSSRQSTLQSAPRSRVHTGSPTIPRDDNRENNLSQRTAPGNLTLPQTPVGSQTAPRPDRDIQGSRPLNNQDRNPSNRDTEESGDPMTQPQVQGALQESACCMLLTHKIRSADRKAAVS</sequence>
<dbReference type="AlphaFoldDB" id="A0AAN7BF23"/>
<organism evidence="2 3">
    <name type="scientific">Podospora fimiseda</name>
    <dbReference type="NCBI Taxonomy" id="252190"/>
    <lineage>
        <taxon>Eukaryota</taxon>
        <taxon>Fungi</taxon>
        <taxon>Dikarya</taxon>
        <taxon>Ascomycota</taxon>
        <taxon>Pezizomycotina</taxon>
        <taxon>Sordariomycetes</taxon>
        <taxon>Sordariomycetidae</taxon>
        <taxon>Sordariales</taxon>
        <taxon>Podosporaceae</taxon>
        <taxon>Podospora</taxon>
    </lineage>
</organism>